<keyword evidence="1" id="KW-0812">Transmembrane</keyword>
<proteinExistence type="predicted"/>
<feature type="transmembrane region" description="Helical" evidence="1">
    <location>
        <begin position="148"/>
        <end position="167"/>
    </location>
</feature>
<organism evidence="2">
    <name type="scientific">mine drainage metagenome</name>
    <dbReference type="NCBI Taxonomy" id="410659"/>
    <lineage>
        <taxon>unclassified sequences</taxon>
        <taxon>metagenomes</taxon>
        <taxon>ecological metagenomes</taxon>
    </lineage>
</organism>
<feature type="transmembrane region" description="Helical" evidence="1">
    <location>
        <begin position="188"/>
        <end position="206"/>
    </location>
</feature>
<feature type="transmembrane region" description="Helical" evidence="1">
    <location>
        <begin position="33"/>
        <end position="55"/>
    </location>
</feature>
<evidence type="ECO:0000313" key="2">
    <source>
        <dbReference type="EMBL" id="CBH96720.1"/>
    </source>
</evidence>
<feature type="transmembrane region" description="Helical" evidence="1">
    <location>
        <begin position="117"/>
        <end position="136"/>
    </location>
</feature>
<dbReference type="AlphaFoldDB" id="E6PP68"/>
<dbReference type="EMBL" id="CABM01000031">
    <property type="protein sequence ID" value="CBH96720.1"/>
    <property type="molecule type" value="Genomic_DNA"/>
</dbReference>
<protein>
    <submittedName>
        <fullName evidence="2">Putative Permease of the major facilitator superfamily</fullName>
    </submittedName>
</protein>
<name>E6PP68_9ZZZZ</name>
<feature type="transmembrane region" description="Helical" evidence="1">
    <location>
        <begin position="67"/>
        <end position="86"/>
    </location>
</feature>
<keyword evidence="1" id="KW-0472">Membrane</keyword>
<gene>
    <name evidence="2" type="ORF">CARN2_2436</name>
</gene>
<evidence type="ECO:0000256" key="1">
    <source>
        <dbReference type="SAM" id="Phobius"/>
    </source>
</evidence>
<keyword evidence="1" id="KW-1133">Transmembrane helix</keyword>
<reference evidence="2" key="1">
    <citation type="submission" date="2009-10" db="EMBL/GenBank/DDBJ databases">
        <title>Diversity of trophic interactions inside an arsenic-rich microbial ecosystem.</title>
        <authorList>
            <person name="Bertin P.N."/>
            <person name="Heinrich-Salmeron A."/>
            <person name="Pelletier E."/>
            <person name="Goulhen-Chollet F."/>
            <person name="Arsene-Ploetze F."/>
            <person name="Gallien S."/>
            <person name="Calteau A."/>
            <person name="Vallenet D."/>
            <person name="Casiot C."/>
            <person name="Chane-Woon-Ming B."/>
            <person name="Giloteaux L."/>
            <person name="Barakat M."/>
            <person name="Bonnefoy V."/>
            <person name="Bruneel O."/>
            <person name="Chandler M."/>
            <person name="Cleiss J."/>
            <person name="Duran R."/>
            <person name="Elbaz-Poulichet F."/>
            <person name="Fonknechten N."/>
            <person name="Lauga B."/>
            <person name="Mornico D."/>
            <person name="Ortet P."/>
            <person name="Schaeffer C."/>
            <person name="Siguier P."/>
            <person name="Alexander Thil Smith A."/>
            <person name="Van Dorsselaer A."/>
            <person name="Weissenbach J."/>
            <person name="Medigue C."/>
            <person name="Le Paslier D."/>
        </authorList>
    </citation>
    <scope>NUCLEOTIDE SEQUENCE</scope>
</reference>
<sequence>MGVEALQDQGPAHPQWGRLLAAGMLGMLLGMGWLLGGFGLWGPFLSMGLVVVVAAGREATERFLAAWGYYAMGCWPIIGAVTGYWGPGHLEAGVAAWAACSAALAGPWGWASGPVGLLLALAATALPPLGVIGWLSPLNAAGVLFPGLGWMGLGSLVLLAIAMQVLVRGLVGGDGDKDRDKCGDGKRRWFPALAAVLGLAVVAMAANGEAYRDERVGTAVKLPKGWVGVQTHVVPSRDSVLGTIQNNQALIKAARTQGRGARVVVLPEAVLGDWLPGTRQEFATAVPPGQIWLVGVQTGRADAVVLVSHGRATVRPATRAAGLLLGGATGSLGYKTRCSLPGGSGSS</sequence>
<comment type="caution">
    <text evidence="2">The sequence shown here is derived from an EMBL/GenBank/DDBJ whole genome shotgun (WGS) entry which is preliminary data.</text>
</comment>
<accession>E6PP68</accession>